<dbReference type="AlphaFoldDB" id="M9LTT2"/>
<name>M9LTT2_PSEA3</name>
<organism evidence="2 3">
    <name type="scientific">Pseudozyma antarctica (strain T-34)</name>
    <name type="common">Yeast</name>
    <name type="synonym">Candida antarctica</name>
    <dbReference type="NCBI Taxonomy" id="1151754"/>
    <lineage>
        <taxon>Eukaryota</taxon>
        <taxon>Fungi</taxon>
        <taxon>Dikarya</taxon>
        <taxon>Basidiomycota</taxon>
        <taxon>Ustilaginomycotina</taxon>
        <taxon>Ustilaginomycetes</taxon>
        <taxon>Ustilaginales</taxon>
        <taxon>Ustilaginaceae</taxon>
        <taxon>Moesziomyces</taxon>
    </lineage>
</organism>
<proteinExistence type="predicted"/>
<evidence type="ECO:0000313" key="2">
    <source>
        <dbReference type="EMBL" id="GAC72259.1"/>
    </source>
</evidence>
<dbReference type="GO" id="GO:0006508">
    <property type="term" value="P:proteolysis"/>
    <property type="evidence" value="ECO:0007669"/>
    <property type="project" value="UniProtKB-KW"/>
</dbReference>
<reference evidence="3" key="1">
    <citation type="journal article" date="2013" name="Genome Announc.">
        <title>Genome sequence of the basidiomycetous yeast Pseudozyma antarctica T-34, a producer of the glycolipid biosurfactants mannosylerythritol lipids.</title>
        <authorList>
            <person name="Morita T."/>
            <person name="Koike H."/>
            <person name="Koyama Y."/>
            <person name="Hagiwara H."/>
            <person name="Ito E."/>
            <person name="Fukuoka T."/>
            <person name="Imura T."/>
            <person name="Machida M."/>
            <person name="Kitamoto D."/>
        </authorList>
    </citation>
    <scope>NUCLEOTIDE SEQUENCE [LARGE SCALE GENOMIC DNA]</scope>
    <source>
        <strain evidence="3">T-34</strain>
    </source>
</reference>
<evidence type="ECO:0000256" key="1">
    <source>
        <dbReference type="SAM" id="MobiDB-lite"/>
    </source>
</evidence>
<keyword evidence="2" id="KW-0378">Hydrolase</keyword>
<dbReference type="GO" id="GO:0008233">
    <property type="term" value="F:peptidase activity"/>
    <property type="evidence" value="ECO:0007669"/>
    <property type="project" value="UniProtKB-KW"/>
</dbReference>
<dbReference type="Proteomes" id="UP000011976">
    <property type="component" value="Unassembled WGS sequence"/>
</dbReference>
<dbReference type="EMBL" id="DF196773">
    <property type="protein sequence ID" value="GAC72259.1"/>
    <property type="molecule type" value="Genomic_DNA"/>
</dbReference>
<evidence type="ECO:0000313" key="3">
    <source>
        <dbReference type="Proteomes" id="UP000011976"/>
    </source>
</evidence>
<feature type="region of interest" description="Disordered" evidence="1">
    <location>
        <begin position="1"/>
        <end position="22"/>
    </location>
</feature>
<accession>M9LTT2</accession>
<protein>
    <submittedName>
        <fullName evidence="2">Ubiquitin-specific protease</fullName>
    </submittedName>
</protein>
<sequence length="130" mass="13547">MPASSLRRGARAPPCCDANDVSTPPDVVTQAFGASHRSRPTLDAGLHVAANFATVGEQRETICLPKLAPTAEFPFGPMTAFGRKPAQASSAGAMSLPSTVHAFACEAFPIRSLPLPQPEAAKTPYQDEGS</sequence>
<gene>
    <name evidence="2" type="ORF">PANT_7d00011</name>
</gene>
<keyword evidence="2" id="KW-0645">Protease</keyword>